<evidence type="ECO:0000256" key="1">
    <source>
        <dbReference type="ARBA" id="ARBA00004496"/>
    </source>
</evidence>
<evidence type="ECO:0000313" key="6">
    <source>
        <dbReference type="EMBL" id="OGF98228.1"/>
    </source>
</evidence>
<dbReference type="PANTHER" id="PTHR45954">
    <property type="entry name" value="LD33695P"/>
    <property type="match status" value="1"/>
</dbReference>
<evidence type="ECO:0000256" key="2">
    <source>
        <dbReference type="ARBA" id="ARBA00022490"/>
    </source>
</evidence>
<dbReference type="GO" id="GO:0001965">
    <property type="term" value="F:G-protein alpha-subunit binding"/>
    <property type="evidence" value="ECO:0007669"/>
    <property type="project" value="TreeGrafter"/>
</dbReference>
<keyword evidence="2" id="KW-0963">Cytoplasm</keyword>
<dbReference type="Gene3D" id="1.25.40.10">
    <property type="entry name" value="Tetratricopeptide repeat domain"/>
    <property type="match status" value="3"/>
</dbReference>
<feature type="repeat" description="TPR" evidence="4">
    <location>
        <begin position="741"/>
        <end position="774"/>
    </location>
</feature>
<protein>
    <recommendedName>
        <fullName evidence="5">Orc1-like AAA ATPase domain-containing protein</fullName>
    </recommendedName>
</protein>
<keyword evidence="3" id="KW-0677">Repeat</keyword>
<feature type="repeat" description="TPR" evidence="4">
    <location>
        <begin position="621"/>
        <end position="654"/>
    </location>
</feature>
<gene>
    <name evidence="6" type="ORF">A2Z86_09810</name>
</gene>
<dbReference type="GO" id="GO:0005938">
    <property type="term" value="C:cell cortex"/>
    <property type="evidence" value="ECO:0007669"/>
    <property type="project" value="TreeGrafter"/>
</dbReference>
<dbReference type="SUPFAM" id="SSF52540">
    <property type="entry name" value="P-loop containing nucleoside triphosphate hydrolases"/>
    <property type="match status" value="1"/>
</dbReference>
<dbReference type="InterPro" id="IPR019734">
    <property type="entry name" value="TPR_rpt"/>
</dbReference>
<dbReference type="Proteomes" id="UP000176992">
    <property type="component" value="Unassembled WGS sequence"/>
</dbReference>
<comment type="caution">
    <text evidence="6">The sequence shown here is derived from an EMBL/GenBank/DDBJ whole genome shotgun (WGS) entry which is preliminary data.</text>
</comment>
<evidence type="ECO:0000256" key="4">
    <source>
        <dbReference type="PROSITE-ProRule" id="PRU00339"/>
    </source>
</evidence>
<evidence type="ECO:0000259" key="5">
    <source>
        <dbReference type="Pfam" id="PF13191"/>
    </source>
</evidence>
<feature type="repeat" description="TPR" evidence="4">
    <location>
        <begin position="661"/>
        <end position="694"/>
    </location>
</feature>
<dbReference type="PROSITE" id="PS50005">
    <property type="entry name" value="TPR"/>
    <property type="match status" value="5"/>
</dbReference>
<proteinExistence type="predicted"/>
<keyword evidence="4" id="KW-0802">TPR repeat</keyword>
<feature type="repeat" description="TPR" evidence="4">
    <location>
        <begin position="781"/>
        <end position="814"/>
    </location>
</feature>
<dbReference type="InterPro" id="IPR011990">
    <property type="entry name" value="TPR-like_helical_dom_sf"/>
</dbReference>
<dbReference type="GO" id="GO:0005092">
    <property type="term" value="F:GDP-dissociation inhibitor activity"/>
    <property type="evidence" value="ECO:0007669"/>
    <property type="project" value="TreeGrafter"/>
</dbReference>
<dbReference type="InterPro" id="IPR041664">
    <property type="entry name" value="AAA_16"/>
</dbReference>
<dbReference type="InterPro" id="IPR052386">
    <property type="entry name" value="GPSM"/>
</dbReference>
<sequence length="918" mass="101348">MRDLGLIGRDKELKALTDRIGEFLDAGRKRQALWLHVFGEDGIGKTRLIEELLFSIRSTQGLHCLKVRDFPVSQLPYGAVSSALCNELGIQFWESEYSKKEKLESRLAALGALKLPASIFDPKTLLPVFGQLLGINYPLEFATGIPRRGKGKLLVFNAVLRYLQALRAGVGESHPELTVIWFDDLDRTDRLSLELLVHLVQKKESLWPLLILSSSVSSFSGRLDYLEEFHEFSLGRLSRLSQKKIMANLELVSGAGALPSQLQKTLIEGTPGNPRLLLEIYHLLSEKTGDPGVRERKKSILAALESKSRALELIDLLRVMRERLRPLDPRRRSVLQAVAVLGPYCCLELLSGLLARTGSGAENLLETLESLVADEYLQSAGGSSGDGSIRLSCGLAYEVLLEGLPGDRLTTLRQQCAELFHSLSEEDGRDLDFASAGLLAESYFLKLDWAVGLLESSGDRLMLLEDYPGALRAYDEAIARLSLELAEPGGEPLTESLGRLILLQVKSGKARLGAGLSKEAFGVLGSALQLARGGAITPARVEACLELGEIMLLRGDWSGAERFFEEGREAAQQSTASELMARCLIAEATLKLKREDYPAARRLFEEALEGDSGAGAADRKLEILLGLGLVSQQTGQYKLALEQYGQALSLARERQDDSAAVTSLSNLGRIKFEQEQVEEALELFHQALESLRGSGDLQQTGNWLGYIGTVYFAMAEYETAIDYYRQALSLARRTGSLRNQGIWLANLGNAHYEIKEIAKALEFYLRALEFAREDQDYSYVSTLLSTIGVYYYNLRQYDMAQRYFNESLPLAREIGNYPIVAQNILYRGEIAGCLGDEPAAALALNEGEALSAEYGLDEHRAVAELFRAHASLRQNQPDQARGHCRKALEIAAPTGNRKLSAEIERALSACKGRKKGRK</sequence>
<feature type="domain" description="Orc1-like AAA ATPase" evidence="5">
    <location>
        <begin position="6"/>
        <end position="211"/>
    </location>
</feature>
<name>A0A1F5YDF7_9BACT</name>
<dbReference type="EMBL" id="MFIV01000146">
    <property type="protein sequence ID" value="OGF98228.1"/>
    <property type="molecule type" value="Genomic_DNA"/>
</dbReference>
<dbReference type="Gene3D" id="3.40.50.300">
    <property type="entry name" value="P-loop containing nucleotide triphosphate hydrolases"/>
    <property type="match status" value="1"/>
</dbReference>
<dbReference type="Pfam" id="PF13424">
    <property type="entry name" value="TPR_12"/>
    <property type="match status" value="2"/>
</dbReference>
<dbReference type="SMART" id="SM00028">
    <property type="entry name" value="TPR"/>
    <property type="match status" value="8"/>
</dbReference>
<dbReference type="PANTHER" id="PTHR45954:SF1">
    <property type="entry name" value="LD33695P"/>
    <property type="match status" value="1"/>
</dbReference>
<dbReference type="AlphaFoldDB" id="A0A1F5YDF7"/>
<reference evidence="6 7" key="1">
    <citation type="journal article" date="2016" name="Nat. Commun.">
        <title>Thousands of microbial genomes shed light on interconnected biogeochemical processes in an aquifer system.</title>
        <authorList>
            <person name="Anantharaman K."/>
            <person name="Brown C.T."/>
            <person name="Hug L.A."/>
            <person name="Sharon I."/>
            <person name="Castelle C.J."/>
            <person name="Probst A.J."/>
            <person name="Thomas B.C."/>
            <person name="Singh A."/>
            <person name="Wilkins M.J."/>
            <person name="Karaoz U."/>
            <person name="Brodie E.L."/>
            <person name="Williams K.H."/>
            <person name="Hubbard S.S."/>
            <person name="Banfield J.F."/>
        </authorList>
    </citation>
    <scope>NUCLEOTIDE SEQUENCE [LARGE SCALE GENOMIC DNA]</scope>
</reference>
<accession>A0A1F5YDF7</accession>
<comment type="subcellular location">
    <subcellularLocation>
        <location evidence="1">Cytoplasm</location>
    </subcellularLocation>
</comment>
<feature type="repeat" description="TPR" evidence="4">
    <location>
        <begin position="701"/>
        <end position="734"/>
    </location>
</feature>
<evidence type="ECO:0000256" key="3">
    <source>
        <dbReference type="ARBA" id="ARBA00022737"/>
    </source>
</evidence>
<evidence type="ECO:0000313" key="7">
    <source>
        <dbReference type="Proteomes" id="UP000176992"/>
    </source>
</evidence>
<dbReference type="SUPFAM" id="SSF48452">
    <property type="entry name" value="TPR-like"/>
    <property type="match status" value="3"/>
</dbReference>
<dbReference type="Pfam" id="PF13191">
    <property type="entry name" value="AAA_16"/>
    <property type="match status" value="1"/>
</dbReference>
<dbReference type="InterPro" id="IPR027417">
    <property type="entry name" value="P-loop_NTPase"/>
</dbReference>
<organism evidence="6 7">
    <name type="scientific">Candidatus Glassbacteria bacterium GWA2_58_10</name>
    <dbReference type="NCBI Taxonomy" id="1817865"/>
    <lineage>
        <taxon>Bacteria</taxon>
        <taxon>Candidatus Glassiibacteriota</taxon>
    </lineage>
</organism>